<sequence length="366" mass="41633">MKKYSFFCLVLLGFTLIFSACQQNELAKLPDSNTSTDSLFAVNVYAKMEIGTIVYDSIGTNLSITSWDKNNISHTKEVTLGYGKSKIYLPKAHIKFQFKFQKWGTNNIQSFTREQLKEGDVISFTGKKALKRLSAEESTMYAGGVERSYSKTLYVYNETGQVKQIDYYTADDSTKVLKFNAKTVYLYEAGRLSKVQYFDADNKAIGNTALTYNTLGKIATITEKKYDQTVSVTFKYNTLNGIETITGLYTFDNGNQMNYLIKYKNGNIVEDVASGSTSGMESGTYQYDDNINPYTLMNLYSLFQTHISRNNNIKQDKTFVGSFPNTLPYKFDYEYDADGYPTALVKSYKSYSTNTDIFKINTVYKY</sequence>
<feature type="signal peptide" evidence="1">
    <location>
        <begin position="1"/>
        <end position="19"/>
    </location>
</feature>
<reference evidence="2 3" key="1">
    <citation type="submission" date="2023-12" db="EMBL/GenBank/DDBJ databases">
        <title>Novel species of the genus Arcicella isolated from rivers.</title>
        <authorList>
            <person name="Lu H."/>
        </authorList>
    </citation>
    <scope>NUCLEOTIDE SEQUENCE [LARGE SCALE GENOMIC DNA]</scope>
    <source>
        <strain evidence="2 3">KCTC 23307</strain>
    </source>
</reference>
<proteinExistence type="predicted"/>
<dbReference type="Proteomes" id="UP001302949">
    <property type="component" value="Unassembled WGS sequence"/>
</dbReference>
<name>A0ABU5Q5A4_9BACT</name>
<comment type="caution">
    <text evidence="2">The sequence shown here is derived from an EMBL/GenBank/DDBJ whole genome shotgun (WGS) entry which is preliminary data.</text>
</comment>
<dbReference type="PROSITE" id="PS51257">
    <property type="entry name" value="PROKAR_LIPOPROTEIN"/>
    <property type="match status" value="1"/>
</dbReference>
<organism evidence="2 3">
    <name type="scientific">Arcicella rigui</name>
    <dbReference type="NCBI Taxonomy" id="797020"/>
    <lineage>
        <taxon>Bacteria</taxon>
        <taxon>Pseudomonadati</taxon>
        <taxon>Bacteroidota</taxon>
        <taxon>Cytophagia</taxon>
        <taxon>Cytophagales</taxon>
        <taxon>Flectobacillaceae</taxon>
        <taxon>Arcicella</taxon>
    </lineage>
</organism>
<evidence type="ECO:0000313" key="2">
    <source>
        <dbReference type="EMBL" id="MEA5137767.1"/>
    </source>
</evidence>
<feature type="chain" id="PRO_5047102046" description="YD repeat-containing protein" evidence="1">
    <location>
        <begin position="20"/>
        <end position="366"/>
    </location>
</feature>
<dbReference type="RefSeq" id="WP_323294935.1">
    <property type="nucleotide sequence ID" value="NZ_JAYFUM010000001.1"/>
</dbReference>
<dbReference type="EMBL" id="JAYFUM010000001">
    <property type="protein sequence ID" value="MEA5137767.1"/>
    <property type="molecule type" value="Genomic_DNA"/>
</dbReference>
<keyword evidence="1" id="KW-0732">Signal</keyword>
<protein>
    <recommendedName>
        <fullName evidence="4">YD repeat-containing protein</fullName>
    </recommendedName>
</protein>
<keyword evidence="3" id="KW-1185">Reference proteome</keyword>
<evidence type="ECO:0000313" key="3">
    <source>
        <dbReference type="Proteomes" id="UP001302949"/>
    </source>
</evidence>
<accession>A0ABU5Q5A4</accession>
<evidence type="ECO:0008006" key="4">
    <source>
        <dbReference type="Google" id="ProtNLM"/>
    </source>
</evidence>
<evidence type="ECO:0000256" key="1">
    <source>
        <dbReference type="SAM" id="SignalP"/>
    </source>
</evidence>
<gene>
    <name evidence="2" type="ORF">VB248_01405</name>
</gene>